<dbReference type="InterPro" id="IPR013506">
    <property type="entry name" value="Topo_IIA_bsu_dom2"/>
</dbReference>
<dbReference type="InterPro" id="IPR013760">
    <property type="entry name" value="Topo_IIA-like_dom_sf"/>
</dbReference>
<feature type="domain" description="DNA topoisomerase type IIA subunit B" evidence="9">
    <location>
        <begin position="25"/>
        <end position="93"/>
    </location>
</feature>
<dbReference type="GO" id="GO:0006265">
    <property type="term" value="P:DNA topological change"/>
    <property type="evidence" value="ECO:0007669"/>
    <property type="project" value="InterPro"/>
</dbReference>
<comment type="cofactor">
    <cofactor evidence="2">
        <name>Mg(2+)</name>
        <dbReference type="ChEBI" id="CHEBI:18420"/>
    </cofactor>
</comment>
<keyword evidence="8" id="KW-0413">Isomerase</keyword>
<keyword evidence="4" id="KW-0547">Nucleotide-binding</keyword>
<dbReference type="FunFam" id="3.40.50.670:FF:000001">
    <property type="entry name" value="DNA topoisomerase 2"/>
    <property type="match status" value="1"/>
</dbReference>
<dbReference type="PANTHER" id="PTHR10169">
    <property type="entry name" value="DNA TOPOISOMERASE/GYRASE"/>
    <property type="match status" value="1"/>
</dbReference>
<dbReference type="EC" id="5.6.2.2" evidence="3"/>
<dbReference type="SUPFAM" id="SSF56719">
    <property type="entry name" value="Type II DNA topoisomerase"/>
    <property type="match status" value="1"/>
</dbReference>
<dbReference type="PANTHER" id="PTHR10169:SF38">
    <property type="entry name" value="DNA TOPOISOMERASE 2"/>
    <property type="match status" value="1"/>
</dbReference>
<evidence type="ECO:0000256" key="4">
    <source>
        <dbReference type="ARBA" id="ARBA00022741"/>
    </source>
</evidence>
<reference evidence="11" key="1">
    <citation type="submission" date="2022-11" db="UniProtKB">
        <authorList>
            <consortium name="WormBaseParasite"/>
        </authorList>
    </citation>
    <scope>IDENTIFICATION</scope>
</reference>
<keyword evidence="7" id="KW-0238">DNA-binding</keyword>
<dbReference type="Proteomes" id="UP000887564">
    <property type="component" value="Unplaced"/>
</dbReference>
<accession>A0A914R5E6</accession>
<keyword evidence="5" id="KW-0067">ATP-binding</keyword>
<dbReference type="GO" id="GO:0003918">
    <property type="term" value="F:DNA topoisomerase type II (double strand cut, ATP-hydrolyzing) activity"/>
    <property type="evidence" value="ECO:0007669"/>
    <property type="project" value="UniProtKB-EC"/>
</dbReference>
<protein>
    <recommendedName>
        <fullName evidence="3">DNA topoisomerase (ATP-hydrolyzing)</fullName>
        <ecNumber evidence="3">5.6.2.2</ecNumber>
    </recommendedName>
</protein>
<dbReference type="InterPro" id="IPR018522">
    <property type="entry name" value="TopoIIA_CS"/>
</dbReference>
<name>A0A914R5E6_PAREQ</name>
<evidence type="ECO:0000256" key="8">
    <source>
        <dbReference type="ARBA" id="ARBA00023235"/>
    </source>
</evidence>
<evidence type="ECO:0000256" key="1">
    <source>
        <dbReference type="ARBA" id="ARBA00000185"/>
    </source>
</evidence>
<dbReference type="Gene3D" id="3.30.230.10">
    <property type="match status" value="1"/>
</dbReference>
<evidence type="ECO:0000256" key="6">
    <source>
        <dbReference type="ARBA" id="ARBA00023029"/>
    </source>
</evidence>
<keyword evidence="6" id="KW-0799">Topoisomerase</keyword>
<dbReference type="GO" id="GO:0003677">
    <property type="term" value="F:DNA binding"/>
    <property type="evidence" value="ECO:0007669"/>
    <property type="project" value="UniProtKB-KW"/>
</dbReference>
<dbReference type="InterPro" id="IPR050634">
    <property type="entry name" value="DNA_Topoisomerase_II"/>
</dbReference>
<sequence length="194" mass="22139">LLDKPLKLFCGVCNVFHCVVELRLQVKNRLCLYLNSFIENPTFDSQTKEYLVSTPKTFGSKCVLSDAFFKEVFTRTDIVESIMRDINKRELLELQRSLSRSMSRELSDLHKLEEATDAGTSRSRHCTLIVTEGDSAKALAVAGLAVVGRRHFGIFPLRGKLTNVRGLDERTVCYLVDWSVFIILIERKYIAVQF</sequence>
<dbReference type="GO" id="GO:0005634">
    <property type="term" value="C:nucleus"/>
    <property type="evidence" value="ECO:0007669"/>
    <property type="project" value="TreeGrafter"/>
</dbReference>
<evidence type="ECO:0000259" key="9">
    <source>
        <dbReference type="Pfam" id="PF00204"/>
    </source>
</evidence>
<dbReference type="Pfam" id="PF00204">
    <property type="entry name" value="DNA_gyraseB"/>
    <property type="match status" value="1"/>
</dbReference>
<dbReference type="Gene3D" id="3.40.50.670">
    <property type="match status" value="1"/>
</dbReference>
<dbReference type="PROSITE" id="PS00177">
    <property type="entry name" value="TOPOISOMERASE_II"/>
    <property type="match status" value="1"/>
</dbReference>
<dbReference type="WBParaSite" id="PEQ_0000184901-mRNA-1">
    <property type="protein sequence ID" value="PEQ_0000184901-mRNA-1"/>
    <property type="gene ID" value="PEQ_0000184901"/>
</dbReference>
<dbReference type="SUPFAM" id="SSF54211">
    <property type="entry name" value="Ribosomal protein S5 domain 2-like"/>
    <property type="match status" value="1"/>
</dbReference>
<evidence type="ECO:0000256" key="3">
    <source>
        <dbReference type="ARBA" id="ARBA00012895"/>
    </source>
</evidence>
<evidence type="ECO:0000313" key="10">
    <source>
        <dbReference type="Proteomes" id="UP000887564"/>
    </source>
</evidence>
<proteinExistence type="predicted"/>
<dbReference type="GO" id="GO:0000712">
    <property type="term" value="P:resolution of meiotic recombination intermediates"/>
    <property type="evidence" value="ECO:0007669"/>
    <property type="project" value="TreeGrafter"/>
</dbReference>
<keyword evidence="10" id="KW-1185">Reference proteome</keyword>
<evidence type="ECO:0000256" key="2">
    <source>
        <dbReference type="ARBA" id="ARBA00001946"/>
    </source>
</evidence>
<dbReference type="AlphaFoldDB" id="A0A914R5E6"/>
<dbReference type="InterPro" id="IPR013759">
    <property type="entry name" value="Topo_IIA_B_C"/>
</dbReference>
<comment type="catalytic activity">
    <reaction evidence="1">
        <text>ATP-dependent breakage, passage and rejoining of double-stranded DNA.</text>
        <dbReference type="EC" id="5.6.2.2"/>
    </reaction>
</comment>
<dbReference type="GO" id="GO:0005524">
    <property type="term" value="F:ATP binding"/>
    <property type="evidence" value="ECO:0007669"/>
    <property type="project" value="UniProtKB-KW"/>
</dbReference>
<dbReference type="InterPro" id="IPR014721">
    <property type="entry name" value="Ribsml_uS5_D2-typ_fold_subgr"/>
</dbReference>
<evidence type="ECO:0000256" key="7">
    <source>
        <dbReference type="ARBA" id="ARBA00023125"/>
    </source>
</evidence>
<dbReference type="GO" id="GO:0000819">
    <property type="term" value="P:sister chromatid segregation"/>
    <property type="evidence" value="ECO:0007669"/>
    <property type="project" value="TreeGrafter"/>
</dbReference>
<dbReference type="InterPro" id="IPR020568">
    <property type="entry name" value="Ribosomal_Su5_D2-typ_SF"/>
</dbReference>
<evidence type="ECO:0000313" key="11">
    <source>
        <dbReference type="WBParaSite" id="PEQ_0000184901-mRNA-1"/>
    </source>
</evidence>
<evidence type="ECO:0000256" key="5">
    <source>
        <dbReference type="ARBA" id="ARBA00022840"/>
    </source>
</evidence>
<organism evidence="10 11">
    <name type="scientific">Parascaris equorum</name>
    <name type="common">Equine roundworm</name>
    <dbReference type="NCBI Taxonomy" id="6256"/>
    <lineage>
        <taxon>Eukaryota</taxon>
        <taxon>Metazoa</taxon>
        <taxon>Ecdysozoa</taxon>
        <taxon>Nematoda</taxon>
        <taxon>Chromadorea</taxon>
        <taxon>Rhabditida</taxon>
        <taxon>Spirurina</taxon>
        <taxon>Ascaridomorpha</taxon>
        <taxon>Ascaridoidea</taxon>
        <taxon>Ascarididae</taxon>
        <taxon>Parascaris</taxon>
    </lineage>
</organism>